<dbReference type="AlphaFoldDB" id="A0L6V7"/>
<keyword evidence="4" id="KW-1185">Reference proteome</keyword>
<reference evidence="4" key="1">
    <citation type="journal article" date="2009" name="Appl. Environ. Microbiol.">
        <title>Complete genome sequence of the chemolithoautotrophic marine magnetotactic coccus strain MC-1.</title>
        <authorList>
            <person name="Schubbe S."/>
            <person name="Williams T.J."/>
            <person name="Xie G."/>
            <person name="Kiss H.E."/>
            <person name="Brettin T.S."/>
            <person name="Martinez D."/>
            <person name="Ross C.A."/>
            <person name="Schuler D."/>
            <person name="Cox B.L."/>
            <person name="Nealson K.H."/>
            <person name="Bazylinski D.A."/>
        </authorList>
    </citation>
    <scope>NUCLEOTIDE SEQUENCE [LARGE SCALE GENOMIC DNA]</scope>
    <source>
        <strain evidence="4">ATCC BAA-1437 / JCM 17883 / MC-1</strain>
    </source>
</reference>
<evidence type="ECO:0000256" key="1">
    <source>
        <dbReference type="ARBA" id="ARBA00008027"/>
    </source>
</evidence>
<comment type="similarity">
    <text evidence="1">Belongs to the NifZ family.</text>
</comment>
<dbReference type="RefSeq" id="WP_011712855.1">
    <property type="nucleotide sequence ID" value="NC_008576.1"/>
</dbReference>
<evidence type="ECO:0000256" key="2">
    <source>
        <dbReference type="ARBA" id="ARBA00023231"/>
    </source>
</evidence>
<dbReference type="eggNOG" id="COG0760">
    <property type="taxonomic scope" value="Bacteria"/>
</dbReference>
<dbReference type="Proteomes" id="UP000002586">
    <property type="component" value="Chromosome"/>
</dbReference>
<keyword evidence="2" id="KW-0535">Nitrogen fixation</keyword>
<dbReference type="HOGENOM" id="CLU_127611_0_0_5"/>
<gene>
    <name evidence="3" type="ordered locus">Mmc1_1189</name>
</gene>
<proteinExistence type="inferred from homology"/>
<dbReference type="Pfam" id="PF04319">
    <property type="entry name" value="NifZ"/>
    <property type="match status" value="1"/>
</dbReference>
<organism evidence="3 4">
    <name type="scientific">Magnetococcus marinus (strain ATCC BAA-1437 / JCM 17883 / MC-1)</name>
    <dbReference type="NCBI Taxonomy" id="156889"/>
    <lineage>
        <taxon>Bacteria</taxon>
        <taxon>Pseudomonadati</taxon>
        <taxon>Pseudomonadota</taxon>
        <taxon>Magnetococcia</taxon>
        <taxon>Magnetococcales</taxon>
        <taxon>Magnetococcaceae</taxon>
        <taxon>Magnetococcus</taxon>
    </lineage>
</organism>
<name>A0L6V7_MAGMM</name>
<evidence type="ECO:0000313" key="3">
    <source>
        <dbReference type="EMBL" id="ABK43700.1"/>
    </source>
</evidence>
<sequence>MQHQEYEEIAGNYRFENASAVRLIKSIRNDGTFPGKRSGEVLVRKGTVGFVRQAGVFLQEHNIYEIHFIDDDLIVGCREKELQDAELPWVESLFETRDRVMLAVPLEIKGETLVDTDQVGEVVEVNSSNPDKIVCQVHFGERYFNIPEKLLVMAPELDNQPDYEFNQTQKMMMGLLPTAQS</sequence>
<accession>A0L6V7</accession>
<dbReference type="GO" id="GO:0009399">
    <property type="term" value="P:nitrogen fixation"/>
    <property type="evidence" value="ECO:0007669"/>
    <property type="project" value="InterPro"/>
</dbReference>
<dbReference type="KEGG" id="mgm:Mmc1_1189"/>
<dbReference type="OrthoDB" id="9801083at2"/>
<dbReference type="InterPro" id="IPR007415">
    <property type="entry name" value="Nitrogenase_MoFe_mat_NifZ"/>
</dbReference>
<dbReference type="STRING" id="156889.Mmc1_1189"/>
<dbReference type="EMBL" id="CP000471">
    <property type="protein sequence ID" value="ABK43700.1"/>
    <property type="molecule type" value="Genomic_DNA"/>
</dbReference>
<reference evidence="3 4" key="2">
    <citation type="journal article" date="2012" name="Int. J. Syst. Evol. Microbiol.">
        <title>Magnetococcus marinus gen. nov., sp. nov., a marine, magnetotactic bacterium that represents a novel lineage (Magnetococcaceae fam. nov.; Magnetococcales ord. nov.) at the base of the Alphaproteobacteria.</title>
        <authorList>
            <person name="Bazylinski D.A."/>
            <person name="Williams T.J."/>
            <person name="Lefevre C.T."/>
            <person name="Berg R.J."/>
            <person name="Zhang C.L."/>
            <person name="Bowser S.S."/>
            <person name="Dean A.J."/>
            <person name="Beveridge T.J."/>
        </authorList>
    </citation>
    <scope>NUCLEOTIDE SEQUENCE [LARGE SCALE GENOMIC DNA]</scope>
    <source>
        <strain evidence="4">ATCC BAA-1437 / JCM 17883 / MC-1</strain>
    </source>
</reference>
<evidence type="ECO:0000313" key="4">
    <source>
        <dbReference type="Proteomes" id="UP000002586"/>
    </source>
</evidence>
<protein>
    <submittedName>
        <fullName evidence="3">NifZ family protein</fullName>
    </submittedName>
</protein>